<name>A0AAX6MRV0_9PEZI</name>
<evidence type="ECO:0000313" key="5">
    <source>
        <dbReference type="Proteomes" id="UP001369815"/>
    </source>
</evidence>
<dbReference type="GO" id="GO:1990072">
    <property type="term" value="C:TRAPPIII protein complex"/>
    <property type="evidence" value="ECO:0007669"/>
    <property type="project" value="TreeGrafter"/>
</dbReference>
<comment type="caution">
    <text evidence="4">The sequence shown here is derived from an EMBL/GenBank/DDBJ whole genome shotgun (WGS) entry which is preliminary data.</text>
</comment>
<dbReference type="InterPro" id="IPR010378">
    <property type="entry name" value="TRAPPC13"/>
</dbReference>
<evidence type="ECO:0008006" key="6">
    <source>
        <dbReference type="Google" id="ProtNLM"/>
    </source>
</evidence>
<dbReference type="InterPro" id="IPR055427">
    <property type="entry name" value="TRAPPC13_N"/>
</dbReference>
<proteinExistence type="predicted"/>
<dbReference type="Pfam" id="PF23647">
    <property type="entry name" value="TRAPPC13_M"/>
    <property type="match status" value="1"/>
</dbReference>
<dbReference type="AlphaFoldDB" id="A0AAX6MRV0"/>
<protein>
    <recommendedName>
        <fullName evidence="6">DUF974 domain-containing protein</fullName>
    </recommendedName>
</protein>
<dbReference type="Pfam" id="PF06159">
    <property type="entry name" value="TRAPPC13_N"/>
    <property type="match status" value="1"/>
</dbReference>
<evidence type="ECO:0000259" key="2">
    <source>
        <dbReference type="Pfam" id="PF06159"/>
    </source>
</evidence>
<feature type="domain" description="Trafficking protein particle complex subunit 13 N-terminal" evidence="2">
    <location>
        <begin position="15"/>
        <end position="238"/>
    </location>
</feature>
<reference evidence="4 5" key="1">
    <citation type="journal article" date="2024" name="Front Chem Biol">
        <title>Unveiling the potential of Daldinia eschscholtzii MFLUCC 19-0629 through bioactivity and bioinformatics studies for enhanced sustainable agriculture production.</title>
        <authorList>
            <person name="Brooks S."/>
            <person name="Weaver J.A."/>
            <person name="Klomchit A."/>
            <person name="Alharthi S.A."/>
            <person name="Onlamun T."/>
            <person name="Nurani R."/>
            <person name="Vong T.K."/>
            <person name="Alberti F."/>
            <person name="Greco C."/>
        </authorList>
    </citation>
    <scope>NUCLEOTIDE SEQUENCE [LARGE SCALE GENOMIC DNA]</scope>
    <source>
        <strain evidence="4">MFLUCC 19-0629</strain>
    </source>
</reference>
<organism evidence="4 5">
    <name type="scientific">Daldinia eschscholtzii</name>
    <dbReference type="NCBI Taxonomy" id="292717"/>
    <lineage>
        <taxon>Eukaryota</taxon>
        <taxon>Fungi</taxon>
        <taxon>Dikarya</taxon>
        <taxon>Ascomycota</taxon>
        <taxon>Pezizomycotina</taxon>
        <taxon>Sordariomycetes</taxon>
        <taxon>Xylariomycetidae</taxon>
        <taxon>Xylariales</taxon>
        <taxon>Hypoxylaceae</taxon>
        <taxon>Daldinia</taxon>
    </lineage>
</organism>
<feature type="region of interest" description="Disordered" evidence="1">
    <location>
        <begin position="168"/>
        <end position="187"/>
    </location>
</feature>
<feature type="compositionally biased region" description="Basic and acidic residues" evidence="1">
    <location>
        <begin position="266"/>
        <end position="275"/>
    </location>
</feature>
<keyword evidence="5" id="KW-1185">Reference proteome</keyword>
<dbReference type="PANTHER" id="PTHR13134:SF3">
    <property type="entry name" value="TRAFFICKING PROTEIN PARTICLE COMPLEX SUBUNIT 13"/>
    <property type="match status" value="1"/>
</dbReference>
<dbReference type="InterPro" id="IPR055429">
    <property type="entry name" value="TRAPPC13_M"/>
</dbReference>
<feature type="domain" description="Trafficking protein particle complex subunit 13 middle" evidence="3">
    <location>
        <begin position="285"/>
        <end position="386"/>
    </location>
</feature>
<gene>
    <name evidence="4" type="ORF">Daesc_002978</name>
</gene>
<evidence type="ECO:0000256" key="1">
    <source>
        <dbReference type="SAM" id="MobiDB-lite"/>
    </source>
</evidence>
<sequence>MSHQRYPSIDPKEPHSVSLKVLRPSLVVQHPLPTPVSLPTASAHNYQEPPIPASLAYHTNGDTNPDPFLLAPILQLPPSFGSAYVGETFSCTLCANHDVPLPGELPPAAAGVSASGNLAPTSPANPPTKRKFTRDVRIEAEMKTPGSSAALKLPLLGANGVVVEHPDSNNNNDNGAAKGHNHAKGGMDLEPGDTLQRIVNFDLKEEGNHVLAVTVSYYEATETSGRTRTFRKLYQFICKGSLIVRTKVGALLPPPPLPSESDDLLEEKKKGGERKGKGRDRRRWVMEAQLENCSEDVMQLSRVGLDLEPGLRYQDCNWEVVGSGGGRPVLHPGEVEQCCFVVEEDLGPNKAKLEVDEDGRIVFGVLGIGWRSEMGNKGFLSTGKLGTRIVK</sequence>
<accession>A0AAX6MRV0</accession>
<evidence type="ECO:0000259" key="3">
    <source>
        <dbReference type="Pfam" id="PF23647"/>
    </source>
</evidence>
<evidence type="ECO:0000313" key="4">
    <source>
        <dbReference type="EMBL" id="KAK6955345.1"/>
    </source>
</evidence>
<dbReference type="EMBL" id="JBANMG010000003">
    <property type="protein sequence ID" value="KAK6955345.1"/>
    <property type="molecule type" value="Genomic_DNA"/>
</dbReference>
<dbReference type="PANTHER" id="PTHR13134">
    <property type="entry name" value="TRAFFICKING PROTEIN PARTICLE COMPLEX SUBUNIT 13"/>
    <property type="match status" value="1"/>
</dbReference>
<dbReference type="Proteomes" id="UP001369815">
    <property type="component" value="Unassembled WGS sequence"/>
</dbReference>
<feature type="region of interest" description="Disordered" evidence="1">
    <location>
        <begin position="252"/>
        <end position="281"/>
    </location>
</feature>